<proteinExistence type="predicted"/>
<organism evidence="1 2">
    <name type="scientific">Paramecium tetraurelia</name>
    <dbReference type="NCBI Taxonomy" id="5888"/>
    <lineage>
        <taxon>Eukaryota</taxon>
        <taxon>Sar</taxon>
        <taxon>Alveolata</taxon>
        <taxon>Ciliophora</taxon>
        <taxon>Intramacronucleata</taxon>
        <taxon>Oligohymenophorea</taxon>
        <taxon>Peniculida</taxon>
        <taxon>Parameciidae</taxon>
        <taxon>Paramecium</taxon>
    </lineage>
</organism>
<dbReference type="EMBL" id="CT868074">
    <property type="protein sequence ID" value="CAK69892.1"/>
    <property type="molecule type" value="Genomic_DNA"/>
</dbReference>
<dbReference type="HOGENOM" id="CLU_1543006_0_0_1"/>
<accession>A0CGH5</accession>
<dbReference type="KEGG" id="ptm:GSPATT00007332001"/>
<dbReference type="InParanoid" id="A0CGH5"/>
<evidence type="ECO:0000313" key="1">
    <source>
        <dbReference type="EMBL" id="CAK69892.1"/>
    </source>
</evidence>
<dbReference type="Proteomes" id="UP000000600">
    <property type="component" value="Unassembled WGS sequence"/>
</dbReference>
<name>A0CGH5_PARTE</name>
<dbReference type="AlphaFoldDB" id="A0CGH5"/>
<keyword evidence="2" id="KW-1185">Reference proteome</keyword>
<evidence type="ECO:0000313" key="2">
    <source>
        <dbReference type="Proteomes" id="UP000000600"/>
    </source>
</evidence>
<dbReference type="GeneID" id="5023074"/>
<sequence>MISLSLQQSKKQKYKSISSDERQQVIKLFLENAYSANQIANITGHNLSTIKAIYRIYKKEGRIYKKEKRDKQIKIKKNVVLLVIDEKTSHLNIMAKQQFKQEIVIMNKEIPFLSFENTINETILNSAVDVLKHLDSFESKQCFLQSLKKVKIESFEMKVSKRLRKSQTKLKRGL</sequence>
<dbReference type="OMA" id="HMNIIAK"/>
<protein>
    <submittedName>
        <fullName evidence="1">Uncharacterized protein</fullName>
    </submittedName>
</protein>
<dbReference type="RefSeq" id="XP_001437289.1">
    <property type="nucleotide sequence ID" value="XM_001437252.1"/>
</dbReference>
<reference evidence="1 2" key="1">
    <citation type="journal article" date="2006" name="Nature">
        <title>Global trends of whole-genome duplications revealed by the ciliate Paramecium tetraurelia.</title>
        <authorList>
            <consortium name="Genoscope"/>
            <person name="Aury J.-M."/>
            <person name="Jaillon O."/>
            <person name="Duret L."/>
            <person name="Noel B."/>
            <person name="Jubin C."/>
            <person name="Porcel B.M."/>
            <person name="Segurens B."/>
            <person name="Daubin V."/>
            <person name="Anthouard V."/>
            <person name="Aiach N."/>
            <person name="Arnaiz O."/>
            <person name="Billaut A."/>
            <person name="Beisson J."/>
            <person name="Blanc I."/>
            <person name="Bouhouche K."/>
            <person name="Camara F."/>
            <person name="Duharcourt S."/>
            <person name="Guigo R."/>
            <person name="Gogendeau D."/>
            <person name="Katinka M."/>
            <person name="Keller A.-M."/>
            <person name="Kissmehl R."/>
            <person name="Klotz C."/>
            <person name="Koll F."/>
            <person name="Le Moue A."/>
            <person name="Lepere C."/>
            <person name="Malinsky S."/>
            <person name="Nowacki M."/>
            <person name="Nowak J.K."/>
            <person name="Plattner H."/>
            <person name="Poulain J."/>
            <person name="Ruiz F."/>
            <person name="Serrano V."/>
            <person name="Zagulski M."/>
            <person name="Dessen P."/>
            <person name="Betermier M."/>
            <person name="Weissenbach J."/>
            <person name="Scarpelli C."/>
            <person name="Schachter V."/>
            <person name="Sperling L."/>
            <person name="Meyer E."/>
            <person name="Cohen J."/>
            <person name="Wincker P."/>
        </authorList>
    </citation>
    <scope>NUCLEOTIDE SEQUENCE [LARGE SCALE GENOMIC DNA]</scope>
    <source>
        <strain evidence="1 2">Stock d4-2</strain>
    </source>
</reference>
<gene>
    <name evidence="1" type="ORF">GSPATT00007332001</name>
</gene>